<sequence length="273" mass="30264">MNASHRSPQHQGIFYPAEAAVLQQQLDYLLSTDTTALNGNIKALIAPHAAYDYSGRIAGQAYAALREQPVPRRLVILAPNHQNTVGGALICSHDYWATPLGELAVDRAFIRQHWQNQSYITVDNATHQAEYSIEVQLPFIQQALPGVPIVPVLLSADDPAQIRQMLRPAWDDDHTLIIISSDLYHHLPREAALKAGLHIARLIENNDAENISVEYACGHIGLRGVMQLAIPEHYFWHTLALQHSGQDNRFNAASYVGYGAFLLMHKTGSTSGR</sequence>
<gene>
    <name evidence="2" type="ORF">HELGO_WM19803</name>
</gene>
<evidence type="ECO:0000313" key="2">
    <source>
        <dbReference type="EMBL" id="CAA6818007.1"/>
    </source>
</evidence>
<dbReference type="AlphaFoldDB" id="A0A6S6TII9"/>
<proteinExistence type="inferred from homology"/>
<evidence type="ECO:0000256" key="1">
    <source>
        <dbReference type="ARBA" id="ARBA00006315"/>
    </source>
</evidence>
<organism evidence="2">
    <name type="scientific">uncultured Thiotrichaceae bacterium</name>
    <dbReference type="NCBI Taxonomy" id="298394"/>
    <lineage>
        <taxon>Bacteria</taxon>
        <taxon>Pseudomonadati</taxon>
        <taxon>Pseudomonadota</taxon>
        <taxon>Gammaproteobacteria</taxon>
        <taxon>Thiotrichales</taxon>
        <taxon>Thiotrichaceae</taxon>
        <taxon>environmental samples</taxon>
    </lineage>
</organism>
<reference evidence="2" key="1">
    <citation type="submission" date="2020-01" db="EMBL/GenBank/DDBJ databases">
        <authorList>
            <person name="Meier V. D."/>
            <person name="Meier V D."/>
        </authorList>
    </citation>
    <scope>NUCLEOTIDE SEQUENCE</scope>
    <source>
        <strain evidence="2">HLG_WM_MAG_08</strain>
    </source>
</reference>
<dbReference type="Gene3D" id="3.40.830.10">
    <property type="entry name" value="LigB-like"/>
    <property type="match status" value="1"/>
</dbReference>
<dbReference type="PANTHER" id="PTHR11060:SF0">
    <property type="entry name" value="PROTEIN MEMO1"/>
    <property type="match status" value="1"/>
</dbReference>
<dbReference type="Pfam" id="PF01875">
    <property type="entry name" value="Memo"/>
    <property type="match status" value="1"/>
</dbReference>
<dbReference type="NCBIfam" id="TIGR04336">
    <property type="entry name" value="AmmeMemoSam_B"/>
    <property type="match status" value="1"/>
</dbReference>
<accession>A0A6S6TII9</accession>
<dbReference type="EMBL" id="CACVAV010000282">
    <property type="protein sequence ID" value="CAA6818007.1"/>
    <property type="molecule type" value="Genomic_DNA"/>
</dbReference>
<dbReference type="PANTHER" id="PTHR11060">
    <property type="entry name" value="PROTEIN MEMO1"/>
    <property type="match status" value="1"/>
</dbReference>
<protein>
    <submittedName>
        <fullName evidence="2">AmmeMemoRadiSam system protein B</fullName>
    </submittedName>
</protein>
<comment type="similarity">
    <text evidence="1">Belongs to the MEMO1 family.</text>
</comment>
<name>A0A6S6TII9_9GAMM</name>
<dbReference type="InterPro" id="IPR002737">
    <property type="entry name" value="MEMO1_fam"/>
</dbReference>
<dbReference type="CDD" id="cd07361">
    <property type="entry name" value="MEMO_like"/>
    <property type="match status" value="1"/>
</dbReference>